<dbReference type="InterPro" id="IPR013486">
    <property type="entry name" value="SpoIID/LytB"/>
</dbReference>
<dbReference type="NCBIfam" id="TIGR02669">
    <property type="entry name" value="SpoIID_LytB"/>
    <property type="match status" value="1"/>
</dbReference>
<dbReference type="Proteomes" id="UP000250369">
    <property type="component" value="Unassembled WGS sequence"/>
</dbReference>
<feature type="domain" description="SPOR" evidence="2">
    <location>
        <begin position="93"/>
        <end position="172"/>
    </location>
</feature>
<keyword evidence="1" id="KW-0732">Signal</keyword>
<dbReference type="RefSeq" id="WP_113030261.1">
    <property type="nucleotide sequence ID" value="NZ_QMFB01000003.1"/>
</dbReference>
<dbReference type="EMBL" id="QMFB01000003">
    <property type="protein sequence ID" value="RAV21950.1"/>
    <property type="molecule type" value="Genomic_DNA"/>
</dbReference>
<sequence length="705" mass="74849">MNKRNKRRLIAGLAISMLTAAVPFQQPMPVHADAGSSALTLDTIRVALFLDNGKYRASKPIATLSSDKGLTAGLTYPSAFIPWLGGDTLQTVRLSADQYGFTALETEDAAKAGALTDKLQKMGYAVSTWKRTRQGKAVYQVSAGAYPTKDKAATAMFELMKNAEISKLSAAPSLTGPLYLSAGVFVSEPEAAAKQASLAAAGVDSELVYTEDGKGGAAYAVWIGGEADADRLNARQQLAVKAVPDLALQPADAKAAYLVKREDVSSGAGKPSVIHLQFSDNGRKITIVPKQGEIKVAEKSGRTYRGTMEASVYNGQLALINELPFEQYLYSVVTAEMGKGWPAEALKAQAVTARSYALKQGNKYEIAHVSDSTVDQAYYGEEAADVMQAVDATRGEVLVGPDGAVVMPYFSANAGGKTSEPTEVWGNPVSYIQSVTSPDEGAAKGRVPWYQVALADGSIGYVNSALVRDTGSVNAAGLTIMEPTENGVNIRSAPTTDNANGPVTGTLNMKDKVTVIRKVEDSNSYQWQRGPFKAAELRDKINSVVPKAVTGDLRQLEVTKRGESGRAAEVKANGQAINVPYGDTFRSAFMSLPSTKFEIEETGSYTILGAGGASRTLPEAGGTLYVTGSAASGKQTALTQEQWVAVGKDGQARVLTKETMFTFTGQGNGHGLGMSQWGARGLAEQGYDYKRILQYYYTGLKIGKD</sequence>
<evidence type="ECO:0000256" key="1">
    <source>
        <dbReference type="SAM" id="SignalP"/>
    </source>
</evidence>
<dbReference type="InterPro" id="IPR051922">
    <property type="entry name" value="Bact_Sporulation_Assoc"/>
</dbReference>
<reference evidence="3 4" key="1">
    <citation type="journal article" date="2009" name="Int. J. Syst. Evol. Microbiol.">
        <title>Paenibacillus contaminans sp. nov., isolated from a contaminated laboratory plate.</title>
        <authorList>
            <person name="Chou J.H."/>
            <person name="Lee J.H."/>
            <person name="Lin M.C."/>
            <person name="Chang P.S."/>
            <person name="Arun A.B."/>
            <person name="Young C.C."/>
            <person name="Chen W.M."/>
        </authorList>
    </citation>
    <scope>NUCLEOTIDE SEQUENCE [LARGE SCALE GENOMIC DNA]</scope>
    <source>
        <strain evidence="3 4">CKOBP-6</strain>
    </source>
</reference>
<evidence type="ECO:0000313" key="4">
    <source>
        <dbReference type="Proteomes" id="UP000250369"/>
    </source>
</evidence>
<feature type="signal peptide" evidence="1">
    <location>
        <begin position="1"/>
        <end position="32"/>
    </location>
</feature>
<protein>
    <recommendedName>
        <fullName evidence="2">SPOR domain-containing protein</fullName>
    </recommendedName>
</protein>
<dbReference type="PANTHER" id="PTHR30032">
    <property type="entry name" value="N-ACETYLMURAMOYL-L-ALANINE AMIDASE-RELATED"/>
    <property type="match status" value="1"/>
</dbReference>
<dbReference type="PANTHER" id="PTHR30032:SF4">
    <property type="entry name" value="AMIDASE ENHANCER"/>
    <property type="match status" value="1"/>
</dbReference>
<keyword evidence="4" id="KW-1185">Reference proteome</keyword>
<dbReference type="GO" id="GO:0030435">
    <property type="term" value="P:sporulation resulting in formation of a cellular spore"/>
    <property type="evidence" value="ECO:0007669"/>
    <property type="project" value="InterPro"/>
</dbReference>
<evidence type="ECO:0000313" key="3">
    <source>
        <dbReference type="EMBL" id="RAV21950.1"/>
    </source>
</evidence>
<dbReference type="InterPro" id="IPR007730">
    <property type="entry name" value="SPOR-like_dom"/>
</dbReference>
<organism evidence="3 4">
    <name type="scientific">Paenibacillus contaminans</name>
    <dbReference type="NCBI Taxonomy" id="450362"/>
    <lineage>
        <taxon>Bacteria</taxon>
        <taxon>Bacillati</taxon>
        <taxon>Bacillota</taxon>
        <taxon>Bacilli</taxon>
        <taxon>Bacillales</taxon>
        <taxon>Paenibacillaceae</taxon>
        <taxon>Paenibacillus</taxon>
    </lineage>
</organism>
<feature type="chain" id="PRO_5016394765" description="SPOR domain-containing protein" evidence="1">
    <location>
        <begin position="33"/>
        <end position="705"/>
    </location>
</feature>
<dbReference type="AlphaFoldDB" id="A0A329MQZ2"/>
<accession>A0A329MQZ2</accession>
<comment type="caution">
    <text evidence="3">The sequence shown here is derived from an EMBL/GenBank/DDBJ whole genome shotgun (WGS) entry which is preliminary data.</text>
</comment>
<dbReference type="PROSITE" id="PS51724">
    <property type="entry name" value="SPOR"/>
    <property type="match status" value="1"/>
</dbReference>
<dbReference type="OrthoDB" id="9794671at2"/>
<dbReference type="GO" id="GO:0030288">
    <property type="term" value="C:outer membrane-bounded periplasmic space"/>
    <property type="evidence" value="ECO:0007669"/>
    <property type="project" value="TreeGrafter"/>
</dbReference>
<name>A0A329MQZ2_9BACL</name>
<dbReference type="InterPro" id="IPR013693">
    <property type="entry name" value="SpoIID/LytB_N"/>
</dbReference>
<proteinExistence type="predicted"/>
<gene>
    <name evidence="3" type="ORF">DQG23_07850</name>
</gene>
<dbReference type="Pfam" id="PF08486">
    <property type="entry name" value="SpoIID"/>
    <property type="match status" value="1"/>
</dbReference>
<dbReference type="Pfam" id="PF05036">
    <property type="entry name" value="SPOR"/>
    <property type="match status" value="1"/>
</dbReference>
<evidence type="ECO:0000259" key="2">
    <source>
        <dbReference type="PROSITE" id="PS51724"/>
    </source>
</evidence>
<dbReference type="GO" id="GO:0042834">
    <property type="term" value="F:peptidoglycan binding"/>
    <property type="evidence" value="ECO:0007669"/>
    <property type="project" value="InterPro"/>
</dbReference>